<protein>
    <submittedName>
        <fullName evidence="3">Uncharacterized protein LOC103507697 isoform X2</fullName>
    </submittedName>
    <submittedName>
        <fullName evidence="4">Uncharacterized protein LOC103507697 isoform X3</fullName>
    </submittedName>
</protein>
<feature type="region of interest" description="Disordered" evidence="1">
    <location>
        <begin position="1"/>
        <end position="31"/>
    </location>
</feature>
<evidence type="ECO:0000313" key="2">
    <source>
        <dbReference type="Proteomes" id="UP000079169"/>
    </source>
</evidence>
<name>A0A3Q0IUG9_DIACI</name>
<dbReference type="Proteomes" id="UP000079169">
    <property type="component" value="Unplaced"/>
</dbReference>
<proteinExistence type="predicted"/>
<dbReference type="RefSeq" id="XP_026678304.1">
    <property type="nucleotide sequence ID" value="XM_026822503.1"/>
</dbReference>
<gene>
    <name evidence="3 4" type="primary">LOC103507697</name>
</gene>
<dbReference type="AlphaFoldDB" id="A0A3Q0IUG9"/>
<keyword evidence="2" id="KW-1185">Reference proteome</keyword>
<dbReference type="GeneID" id="103507697"/>
<evidence type="ECO:0000256" key="1">
    <source>
        <dbReference type="SAM" id="MobiDB-lite"/>
    </source>
</evidence>
<evidence type="ECO:0000313" key="3">
    <source>
        <dbReference type="RefSeq" id="XP_026678303.1"/>
    </source>
</evidence>
<accession>A0A3Q0IUG9</accession>
<sequence>MDSLNSKPDGDIALTNGNDLAPVHLPKAKPPNTQQELSIEFFRNFLVYLGQKYMELLQEHPDDEAAYRVFLEVIYCRMYLLNRPLARRIERCTKI</sequence>
<organism evidence="2 3">
    <name type="scientific">Diaphorina citri</name>
    <name type="common">Asian citrus psyllid</name>
    <dbReference type="NCBI Taxonomy" id="121845"/>
    <lineage>
        <taxon>Eukaryota</taxon>
        <taxon>Metazoa</taxon>
        <taxon>Ecdysozoa</taxon>
        <taxon>Arthropoda</taxon>
        <taxon>Hexapoda</taxon>
        <taxon>Insecta</taxon>
        <taxon>Pterygota</taxon>
        <taxon>Neoptera</taxon>
        <taxon>Paraneoptera</taxon>
        <taxon>Hemiptera</taxon>
        <taxon>Sternorrhyncha</taxon>
        <taxon>Psylloidea</taxon>
        <taxon>Psyllidae</taxon>
        <taxon>Diaphorininae</taxon>
        <taxon>Diaphorina</taxon>
    </lineage>
</organism>
<reference evidence="3 4" key="1">
    <citation type="submission" date="2025-04" db="UniProtKB">
        <authorList>
            <consortium name="RefSeq"/>
        </authorList>
    </citation>
    <scope>IDENTIFICATION</scope>
</reference>
<dbReference type="RefSeq" id="XP_026678303.1">
    <property type="nucleotide sequence ID" value="XM_026822502.1"/>
</dbReference>
<evidence type="ECO:0000313" key="4">
    <source>
        <dbReference type="RefSeq" id="XP_026678304.1"/>
    </source>
</evidence>